<dbReference type="Pfam" id="PF01753">
    <property type="entry name" value="zf-MYND"/>
    <property type="match status" value="1"/>
</dbReference>
<dbReference type="GO" id="GO:0008270">
    <property type="term" value="F:zinc ion binding"/>
    <property type="evidence" value="ECO:0007669"/>
    <property type="project" value="UniProtKB-KW"/>
</dbReference>
<accession>A0A395SX89</accession>
<evidence type="ECO:0000259" key="5">
    <source>
        <dbReference type="Pfam" id="PF01753"/>
    </source>
</evidence>
<feature type="chain" id="PRO_5017270979" description="MYND-type domain-containing protein" evidence="4">
    <location>
        <begin position="18"/>
        <end position="296"/>
    </location>
</feature>
<reference evidence="6 7" key="1">
    <citation type="journal article" date="2018" name="PLoS Pathog.">
        <title>Evolution of structural diversity of trichothecenes, a family of toxins produced by plant pathogenic and entomopathogenic fungi.</title>
        <authorList>
            <person name="Proctor R.H."/>
            <person name="McCormick S.P."/>
            <person name="Kim H.S."/>
            <person name="Cardoza R.E."/>
            <person name="Stanley A.M."/>
            <person name="Lindo L."/>
            <person name="Kelly A."/>
            <person name="Brown D.W."/>
            <person name="Lee T."/>
            <person name="Vaughan M.M."/>
            <person name="Alexander N.J."/>
            <person name="Busman M."/>
            <person name="Gutierrez S."/>
        </authorList>
    </citation>
    <scope>NUCLEOTIDE SEQUENCE [LARGE SCALE GENOMIC DNA]</scope>
    <source>
        <strain evidence="6 7">NRRL 20695</strain>
    </source>
</reference>
<dbReference type="SUPFAM" id="SSF144232">
    <property type="entry name" value="HIT/MYND zinc finger-like"/>
    <property type="match status" value="1"/>
</dbReference>
<sequence length="296" mass="33606">MLAKTICLLSFIAVSMAAPQFSQDNGDRTAQMKRVEDLRGKGLTCNEAAQETFVCSDGLGGDCLATGCPVGIQTGQASRLLQCSACRAGKYCGQARQKADRPRHKVQCIAIKEQKEKLAAEEAKLLTELDETDENPFQAKIGQFWFWKSTRPYMTARLDLMLALLNIRLMKDLEGLQSFLQKNPNADGEARYHYLQEEAMSDILLRRPDIVAHDDYQELIAQLQAQIMLLYNVVKKENPHFWPGVQNPMLYAYDLPTAYNPGSREEAVLVFRQSWYSWSECEAVIHYIRDIIRNDS</sequence>
<keyword evidence="2" id="KW-0863">Zinc-finger</keyword>
<evidence type="ECO:0000256" key="3">
    <source>
        <dbReference type="ARBA" id="ARBA00022833"/>
    </source>
</evidence>
<keyword evidence="3" id="KW-0862">Zinc</keyword>
<dbReference type="AlphaFoldDB" id="A0A395SX89"/>
<evidence type="ECO:0000256" key="1">
    <source>
        <dbReference type="ARBA" id="ARBA00022723"/>
    </source>
</evidence>
<proteinExistence type="predicted"/>
<feature type="domain" description="MYND-type" evidence="5">
    <location>
        <begin position="76"/>
        <end position="108"/>
    </location>
</feature>
<feature type="signal peptide" evidence="4">
    <location>
        <begin position="1"/>
        <end position="17"/>
    </location>
</feature>
<evidence type="ECO:0000313" key="7">
    <source>
        <dbReference type="Proteomes" id="UP000266234"/>
    </source>
</evidence>
<dbReference type="Proteomes" id="UP000266234">
    <property type="component" value="Unassembled WGS sequence"/>
</dbReference>
<dbReference type="Gene3D" id="6.10.140.2220">
    <property type="match status" value="1"/>
</dbReference>
<organism evidence="6 7">
    <name type="scientific">Fusarium longipes</name>
    <dbReference type="NCBI Taxonomy" id="694270"/>
    <lineage>
        <taxon>Eukaryota</taxon>
        <taxon>Fungi</taxon>
        <taxon>Dikarya</taxon>
        <taxon>Ascomycota</taxon>
        <taxon>Pezizomycotina</taxon>
        <taxon>Sordariomycetes</taxon>
        <taxon>Hypocreomycetidae</taxon>
        <taxon>Hypocreales</taxon>
        <taxon>Nectriaceae</taxon>
        <taxon>Fusarium</taxon>
    </lineage>
</organism>
<dbReference type="InterPro" id="IPR002893">
    <property type="entry name" value="Znf_MYND"/>
</dbReference>
<keyword evidence="7" id="KW-1185">Reference proteome</keyword>
<keyword evidence="1" id="KW-0479">Metal-binding</keyword>
<keyword evidence="4" id="KW-0732">Signal</keyword>
<evidence type="ECO:0000313" key="6">
    <source>
        <dbReference type="EMBL" id="RGP76672.1"/>
    </source>
</evidence>
<gene>
    <name evidence="6" type="ORF">FLONG3_5112</name>
</gene>
<dbReference type="EMBL" id="PXOG01000111">
    <property type="protein sequence ID" value="RGP76672.1"/>
    <property type="molecule type" value="Genomic_DNA"/>
</dbReference>
<evidence type="ECO:0000256" key="4">
    <source>
        <dbReference type="SAM" id="SignalP"/>
    </source>
</evidence>
<evidence type="ECO:0000256" key="2">
    <source>
        <dbReference type="ARBA" id="ARBA00022771"/>
    </source>
</evidence>
<dbReference type="OrthoDB" id="5952526at2759"/>
<name>A0A395SX89_9HYPO</name>
<protein>
    <recommendedName>
        <fullName evidence="5">MYND-type domain-containing protein</fullName>
    </recommendedName>
</protein>
<comment type="caution">
    <text evidence="6">The sequence shown here is derived from an EMBL/GenBank/DDBJ whole genome shotgun (WGS) entry which is preliminary data.</text>
</comment>